<dbReference type="Proteomes" id="UP000027850">
    <property type="component" value="Unassembled WGS sequence"/>
</dbReference>
<evidence type="ECO:0000313" key="3">
    <source>
        <dbReference type="Proteomes" id="UP000027850"/>
    </source>
</evidence>
<organism evidence="2 3">
    <name type="scientific">Parabacteroides distasonis str. 3776 D15 i</name>
    <dbReference type="NCBI Taxonomy" id="1339342"/>
    <lineage>
        <taxon>Bacteria</taxon>
        <taxon>Pseudomonadati</taxon>
        <taxon>Bacteroidota</taxon>
        <taxon>Bacteroidia</taxon>
        <taxon>Bacteroidales</taxon>
        <taxon>Tannerellaceae</taxon>
        <taxon>Parabacteroides</taxon>
    </lineage>
</organism>
<sequence>MQPFQTIFLSLILFLINMIGYPLRNKRFLQRTFRFDAQKTQDLDDRLD</sequence>
<feature type="transmembrane region" description="Helical" evidence="1">
    <location>
        <begin position="6"/>
        <end position="23"/>
    </location>
</feature>
<proteinExistence type="predicted"/>
<comment type="caution">
    <text evidence="2">The sequence shown here is derived from an EMBL/GenBank/DDBJ whole genome shotgun (WGS) entry which is preliminary data.</text>
</comment>
<keyword evidence="1" id="KW-1133">Transmembrane helix</keyword>
<gene>
    <name evidence="2" type="ORF">M091_1010</name>
</gene>
<keyword evidence="1" id="KW-0812">Transmembrane</keyword>
<name>A0AB34L6V4_PARDI</name>
<protein>
    <submittedName>
        <fullName evidence="2">Uncharacterized protein</fullName>
    </submittedName>
</protein>
<dbReference type="AlphaFoldDB" id="A0AB34L6V4"/>
<keyword evidence="1" id="KW-0472">Membrane</keyword>
<evidence type="ECO:0000313" key="2">
    <source>
        <dbReference type="EMBL" id="KDS36771.1"/>
    </source>
</evidence>
<evidence type="ECO:0000256" key="1">
    <source>
        <dbReference type="SAM" id="Phobius"/>
    </source>
</evidence>
<accession>A0AB34L6V4</accession>
<reference evidence="2 3" key="1">
    <citation type="submission" date="2014-04" db="EMBL/GenBank/DDBJ databases">
        <authorList>
            <person name="Sears C."/>
            <person name="Carroll K."/>
            <person name="Sack B.R."/>
            <person name="Qadri F."/>
            <person name="Myers L.L."/>
            <person name="Chung G.-T."/>
            <person name="Escheverria P."/>
            <person name="Fraser C.M."/>
            <person name="Sadzewicz L."/>
            <person name="Shefchek K.A."/>
            <person name="Tallon L."/>
            <person name="Das S.P."/>
            <person name="Daugherty S."/>
            <person name="Mongodin E.F."/>
        </authorList>
    </citation>
    <scope>NUCLEOTIDE SEQUENCE [LARGE SCALE GENOMIC DNA]</scope>
    <source>
        <strain evidence="2 3">3776 D15 i</strain>
    </source>
</reference>
<dbReference type="EMBL" id="JNHK01000089">
    <property type="protein sequence ID" value="KDS36771.1"/>
    <property type="molecule type" value="Genomic_DNA"/>
</dbReference>